<dbReference type="GO" id="GO:0004497">
    <property type="term" value="F:monooxygenase activity"/>
    <property type="evidence" value="ECO:0007669"/>
    <property type="project" value="UniProtKB-KW"/>
</dbReference>
<evidence type="ECO:0000256" key="3">
    <source>
        <dbReference type="ARBA" id="ARBA00023004"/>
    </source>
</evidence>
<proteinExistence type="inferred from homology"/>
<dbReference type="InterPro" id="IPR002401">
    <property type="entry name" value="Cyt_P450_E_grp-I"/>
</dbReference>
<evidence type="ECO:0008006" key="8">
    <source>
        <dbReference type="Google" id="ProtNLM"/>
    </source>
</evidence>
<accession>A0A7N0TP16</accession>
<dbReference type="PROSITE" id="PS00086">
    <property type="entry name" value="CYTOCHROME_P450"/>
    <property type="match status" value="1"/>
</dbReference>
<dbReference type="GO" id="GO:0016705">
    <property type="term" value="F:oxidoreductase activity, acting on paired donors, with incorporation or reduction of molecular oxygen"/>
    <property type="evidence" value="ECO:0007669"/>
    <property type="project" value="InterPro"/>
</dbReference>
<dbReference type="InterPro" id="IPR036396">
    <property type="entry name" value="Cyt_P450_sf"/>
</dbReference>
<sequence>MSFIDSSSMVYILVGLTLLLLFTLIQVLLPSSKPDTNTLPPPPSPPRLPIIGNFHQVGSSPHRSLAALSSQYGPLMLLHLGQKKALIVSSAHAAAQVLKTHDLAFCDRPKSVITAKLMYNYKDVASAPYGEFWRQIRSLCVLQLLSAKRVQSFRSVREEETYNMMERIGQSCLKSEPIDLSETLMGLTNNVVCRVALGRKYNDRSFKNLLSKFIVFLGRFNLADFVPWLNWIHKLDGLDAEVDRTAKDLDEFLDQVIEDHRMDEETEPKRERDFVDVLLGVQKETQSLDMDSIKGIILDMFAAGTDTTSSVLEWVMTELLRHPEVMSKLQDEVRRQRKHDFLKEEDLTNLEYLKAVIKETLRLHPSVPLLVPHEARQAVRLMGCDVAAGTRVFINAWAIGRDPASWEEPERFLPERFLKSEGESVGQDYRFIPFGAGRRGCPGIAFAMAVDEIALANLVNKFNWRLPGDGRCEDLDVDETSGLTIHRKHPLIAVATPEAHSISG</sequence>
<keyword evidence="4 5" id="KW-0349">Heme</keyword>
<dbReference type="Pfam" id="PF00067">
    <property type="entry name" value="p450"/>
    <property type="match status" value="1"/>
</dbReference>
<evidence type="ECO:0000256" key="5">
    <source>
        <dbReference type="RuleBase" id="RU000461"/>
    </source>
</evidence>
<evidence type="ECO:0000313" key="7">
    <source>
        <dbReference type="Proteomes" id="UP000594263"/>
    </source>
</evidence>
<keyword evidence="2 4" id="KW-0479">Metal-binding</keyword>
<dbReference type="AlphaFoldDB" id="A0A7N0TP16"/>
<dbReference type="GO" id="GO:0005506">
    <property type="term" value="F:iron ion binding"/>
    <property type="evidence" value="ECO:0007669"/>
    <property type="project" value="InterPro"/>
</dbReference>
<dbReference type="SUPFAM" id="SSF48264">
    <property type="entry name" value="Cytochrome P450"/>
    <property type="match status" value="1"/>
</dbReference>
<comment type="similarity">
    <text evidence="1 5">Belongs to the cytochrome P450 family.</text>
</comment>
<evidence type="ECO:0000313" key="6">
    <source>
        <dbReference type="EnsemblPlants" id="Kaladp0040s0304.1.v1.1"/>
    </source>
</evidence>
<keyword evidence="5" id="KW-0560">Oxidoreductase</keyword>
<protein>
    <recommendedName>
        <fullName evidence="8">Cytochrome P450</fullName>
    </recommendedName>
</protein>
<reference evidence="6" key="1">
    <citation type="submission" date="2021-01" db="UniProtKB">
        <authorList>
            <consortium name="EnsemblPlants"/>
        </authorList>
    </citation>
    <scope>IDENTIFICATION</scope>
</reference>
<dbReference type="OMA" id="IPNIWVM"/>
<keyword evidence="7" id="KW-1185">Reference proteome</keyword>
<dbReference type="PRINTS" id="PR00385">
    <property type="entry name" value="P450"/>
</dbReference>
<dbReference type="CDD" id="cd11072">
    <property type="entry name" value="CYP71-like"/>
    <property type="match status" value="1"/>
</dbReference>
<name>A0A7N0TP16_KALFE</name>
<dbReference type="PANTHER" id="PTHR47955">
    <property type="entry name" value="CYTOCHROME P450 FAMILY 71 PROTEIN"/>
    <property type="match status" value="1"/>
</dbReference>
<evidence type="ECO:0000256" key="2">
    <source>
        <dbReference type="ARBA" id="ARBA00022723"/>
    </source>
</evidence>
<dbReference type="Gramene" id="Kaladp0040s0304.1.v1.1">
    <property type="protein sequence ID" value="Kaladp0040s0304.1.v1.1"/>
    <property type="gene ID" value="Kaladp0040s0304.v1.1"/>
</dbReference>
<dbReference type="InterPro" id="IPR001128">
    <property type="entry name" value="Cyt_P450"/>
</dbReference>
<feature type="binding site" description="axial binding residue" evidence="4">
    <location>
        <position position="441"/>
    </location>
    <ligand>
        <name>heme</name>
        <dbReference type="ChEBI" id="CHEBI:30413"/>
    </ligand>
    <ligandPart>
        <name>Fe</name>
        <dbReference type="ChEBI" id="CHEBI:18248"/>
    </ligandPart>
</feature>
<dbReference type="PANTHER" id="PTHR47955:SF15">
    <property type="entry name" value="CYTOCHROME P450 71A2-LIKE"/>
    <property type="match status" value="1"/>
</dbReference>
<dbReference type="Proteomes" id="UP000594263">
    <property type="component" value="Unplaced"/>
</dbReference>
<dbReference type="GO" id="GO:0020037">
    <property type="term" value="F:heme binding"/>
    <property type="evidence" value="ECO:0007669"/>
    <property type="project" value="InterPro"/>
</dbReference>
<organism evidence="6 7">
    <name type="scientific">Kalanchoe fedtschenkoi</name>
    <name type="common">Lavender scallops</name>
    <name type="synonym">South American air plant</name>
    <dbReference type="NCBI Taxonomy" id="63787"/>
    <lineage>
        <taxon>Eukaryota</taxon>
        <taxon>Viridiplantae</taxon>
        <taxon>Streptophyta</taxon>
        <taxon>Embryophyta</taxon>
        <taxon>Tracheophyta</taxon>
        <taxon>Spermatophyta</taxon>
        <taxon>Magnoliopsida</taxon>
        <taxon>eudicotyledons</taxon>
        <taxon>Gunneridae</taxon>
        <taxon>Pentapetalae</taxon>
        <taxon>Saxifragales</taxon>
        <taxon>Crassulaceae</taxon>
        <taxon>Kalanchoe</taxon>
    </lineage>
</organism>
<dbReference type="EnsemblPlants" id="Kaladp0040s0304.1.v1.1">
    <property type="protein sequence ID" value="Kaladp0040s0304.1.v1.1"/>
    <property type="gene ID" value="Kaladp0040s0304.v1.1"/>
</dbReference>
<comment type="cofactor">
    <cofactor evidence="4">
        <name>heme</name>
        <dbReference type="ChEBI" id="CHEBI:30413"/>
    </cofactor>
</comment>
<evidence type="ECO:0000256" key="4">
    <source>
        <dbReference type="PIRSR" id="PIRSR602401-1"/>
    </source>
</evidence>
<evidence type="ECO:0000256" key="1">
    <source>
        <dbReference type="ARBA" id="ARBA00010617"/>
    </source>
</evidence>
<dbReference type="InterPro" id="IPR017972">
    <property type="entry name" value="Cyt_P450_CS"/>
</dbReference>
<dbReference type="PRINTS" id="PR00463">
    <property type="entry name" value="EP450I"/>
</dbReference>
<dbReference type="Gene3D" id="1.10.630.10">
    <property type="entry name" value="Cytochrome P450"/>
    <property type="match status" value="1"/>
</dbReference>
<keyword evidence="3 4" id="KW-0408">Iron</keyword>
<keyword evidence="5" id="KW-0503">Monooxygenase</keyword>
<dbReference type="FunFam" id="1.10.630.10:FF:000011">
    <property type="entry name" value="Cytochrome P450 83B1"/>
    <property type="match status" value="1"/>
</dbReference>